<comment type="caution">
    <text evidence="2">The sequence shown here is derived from an EMBL/GenBank/DDBJ whole genome shotgun (WGS) entry which is preliminary data.</text>
</comment>
<organism evidence="2 3">
    <name type="scientific">Araneus ventricosus</name>
    <name type="common">Orbweaver spider</name>
    <name type="synonym">Epeira ventricosa</name>
    <dbReference type="NCBI Taxonomy" id="182803"/>
    <lineage>
        <taxon>Eukaryota</taxon>
        <taxon>Metazoa</taxon>
        <taxon>Ecdysozoa</taxon>
        <taxon>Arthropoda</taxon>
        <taxon>Chelicerata</taxon>
        <taxon>Arachnida</taxon>
        <taxon>Araneae</taxon>
        <taxon>Araneomorphae</taxon>
        <taxon>Entelegynae</taxon>
        <taxon>Araneoidea</taxon>
        <taxon>Araneidae</taxon>
        <taxon>Araneus</taxon>
    </lineage>
</organism>
<keyword evidence="3" id="KW-1185">Reference proteome</keyword>
<gene>
    <name evidence="2" type="ORF">AVEN_116548_1</name>
</gene>
<evidence type="ECO:0000313" key="3">
    <source>
        <dbReference type="Proteomes" id="UP000499080"/>
    </source>
</evidence>
<evidence type="ECO:0000313" key="2">
    <source>
        <dbReference type="EMBL" id="GBN03506.1"/>
    </source>
</evidence>
<feature type="region of interest" description="Disordered" evidence="1">
    <location>
        <begin position="79"/>
        <end position="113"/>
    </location>
</feature>
<dbReference type="Proteomes" id="UP000499080">
    <property type="component" value="Unassembled WGS sequence"/>
</dbReference>
<sequence>MQITTLEDDTLLRQDSFVFGSRGGLVVGLGLGAGGLQVRNPIPLKIRRVWGPLYAKSYVVAKRPPVGVAWKFGEKVPAQVSSSSSDHGSKLRGPSQNSPRVDSEWDVNITKLN</sequence>
<protein>
    <submittedName>
        <fullName evidence="2">Uncharacterized protein</fullName>
    </submittedName>
</protein>
<proteinExistence type="predicted"/>
<dbReference type="EMBL" id="BGPR01004803">
    <property type="protein sequence ID" value="GBN03506.1"/>
    <property type="molecule type" value="Genomic_DNA"/>
</dbReference>
<accession>A0A4Y2KQC8</accession>
<name>A0A4Y2KQC8_ARAVE</name>
<dbReference type="AlphaFoldDB" id="A0A4Y2KQC8"/>
<reference evidence="2 3" key="1">
    <citation type="journal article" date="2019" name="Sci. Rep.">
        <title>Orb-weaving spider Araneus ventricosus genome elucidates the spidroin gene catalogue.</title>
        <authorList>
            <person name="Kono N."/>
            <person name="Nakamura H."/>
            <person name="Ohtoshi R."/>
            <person name="Moran D.A.P."/>
            <person name="Shinohara A."/>
            <person name="Yoshida Y."/>
            <person name="Fujiwara M."/>
            <person name="Mori M."/>
            <person name="Tomita M."/>
            <person name="Arakawa K."/>
        </authorList>
    </citation>
    <scope>NUCLEOTIDE SEQUENCE [LARGE SCALE GENOMIC DNA]</scope>
</reference>
<evidence type="ECO:0000256" key="1">
    <source>
        <dbReference type="SAM" id="MobiDB-lite"/>
    </source>
</evidence>